<proteinExistence type="predicted"/>
<evidence type="ECO:0000313" key="2">
    <source>
        <dbReference type="Proteomes" id="UP000559256"/>
    </source>
</evidence>
<dbReference type="Gene3D" id="3.80.10.10">
    <property type="entry name" value="Ribonuclease Inhibitor"/>
    <property type="match status" value="1"/>
</dbReference>
<name>A0A8H5FGU0_9AGAR</name>
<dbReference type="SUPFAM" id="SSF52047">
    <property type="entry name" value="RNI-like"/>
    <property type="match status" value="1"/>
</dbReference>
<dbReference type="InterPro" id="IPR032675">
    <property type="entry name" value="LRR_dom_sf"/>
</dbReference>
<keyword evidence="2" id="KW-1185">Reference proteome</keyword>
<reference evidence="1 2" key="1">
    <citation type="journal article" date="2020" name="ISME J.">
        <title>Uncovering the hidden diversity of litter-decomposition mechanisms in mushroom-forming fungi.</title>
        <authorList>
            <person name="Floudas D."/>
            <person name="Bentzer J."/>
            <person name="Ahren D."/>
            <person name="Johansson T."/>
            <person name="Persson P."/>
            <person name="Tunlid A."/>
        </authorList>
    </citation>
    <scope>NUCLEOTIDE SEQUENCE [LARGE SCALE GENOMIC DNA]</scope>
    <source>
        <strain evidence="1 2">CBS 291.85</strain>
    </source>
</reference>
<dbReference type="AlphaFoldDB" id="A0A8H5FGU0"/>
<accession>A0A8H5FGU0</accession>
<dbReference type="EMBL" id="JAACJM010000225">
    <property type="protein sequence ID" value="KAF5336685.1"/>
    <property type="molecule type" value="Genomic_DNA"/>
</dbReference>
<dbReference type="Proteomes" id="UP000559256">
    <property type="component" value="Unassembled WGS sequence"/>
</dbReference>
<evidence type="ECO:0000313" key="1">
    <source>
        <dbReference type="EMBL" id="KAF5336685.1"/>
    </source>
</evidence>
<dbReference type="OrthoDB" id="3131241at2759"/>
<gene>
    <name evidence="1" type="ORF">D9758_015677</name>
</gene>
<protein>
    <submittedName>
        <fullName evidence="1">Uncharacterized protein</fullName>
    </submittedName>
</protein>
<organism evidence="1 2">
    <name type="scientific">Tetrapyrgos nigripes</name>
    <dbReference type="NCBI Taxonomy" id="182062"/>
    <lineage>
        <taxon>Eukaryota</taxon>
        <taxon>Fungi</taxon>
        <taxon>Dikarya</taxon>
        <taxon>Basidiomycota</taxon>
        <taxon>Agaricomycotina</taxon>
        <taxon>Agaricomycetes</taxon>
        <taxon>Agaricomycetidae</taxon>
        <taxon>Agaricales</taxon>
        <taxon>Marasmiineae</taxon>
        <taxon>Marasmiaceae</taxon>
        <taxon>Tetrapyrgos</taxon>
    </lineage>
</organism>
<comment type="caution">
    <text evidence="1">The sequence shown here is derived from an EMBL/GenBank/DDBJ whole genome shotgun (WGS) entry which is preliminary data.</text>
</comment>
<sequence>MPHPLVLTVEAATSGSTVALRELGSSGQAILKSLIHCGDRWQVANLRLHQSVLDAETIWKSDSTQYPVNLRSLRLRWWPVGTLLSNDFFSHATELQSLDVYTFHDNLFHLKQLRKLTICEYISDVLPLFQNCPHLEDVELQSDSNTPTYTILPPATCSNVRSLKYEFSTFGAPAALFQAITLPSLTYLHIVSYGVIADSKHAMFLSFRDMLIRSACPLQTLYLGLDLFSSDHELLEIFSVTPTLADLRLSVEDRHGLLTDNLFRTLSFELPDNPRLIPGHTVLLPRLTHVHFQLAFDHDEDYGPPLPDLESILSMVNSRRLRVTVPTIETKQLEFFQLAVELYSTGVEATEWKKSFLRVEPRFRALEKEGLHLDLTLDDMGDVR</sequence>